<gene>
    <name evidence="6" type="ORF">C466_05158</name>
</gene>
<dbReference type="Proteomes" id="UP000011614">
    <property type="component" value="Unassembled WGS sequence"/>
</dbReference>
<comment type="caution">
    <text evidence="6">The sequence shown here is derived from an EMBL/GenBank/DDBJ whole genome shotgun (WGS) entry which is preliminary data.</text>
</comment>
<feature type="domain" description="Rad50/SbcC-type AAA" evidence="5">
    <location>
        <begin position="5"/>
        <end position="277"/>
    </location>
</feature>
<organism evidence="6 7">
    <name type="scientific">Halorubrum distributum JCM 10118</name>
    <dbReference type="NCBI Taxonomy" id="1227468"/>
    <lineage>
        <taxon>Archaea</taxon>
        <taxon>Methanobacteriati</taxon>
        <taxon>Methanobacteriota</taxon>
        <taxon>Stenosarchaea group</taxon>
        <taxon>Halobacteria</taxon>
        <taxon>Halobacteriales</taxon>
        <taxon>Haloferacaceae</taxon>
        <taxon>Halorubrum</taxon>
        <taxon>Halorubrum distributum group</taxon>
    </lineage>
</organism>
<dbReference type="PATRIC" id="fig|1227468.4.peg.991"/>
<comment type="similarity">
    <text evidence="2">Belongs to the Sph1/Sph2 family.</text>
</comment>
<dbReference type="RefSeq" id="WP_004599592.1">
    <property type="nucleotide sequence ID" value="NZ_AOJN01000024.1"/>
</dbReference>
<dbReference type="PANTHER" id="PTHR32114">
    <property type="entry name" value="ABC TRANSPORTER ABCH.3"/>
    <property type="match status" value="1"/>
</dbReference>
<feature type="compositionally biased region" description="Basic and acidic residues" evidence="4">
    <location>
        <begin position="436"/>
        <end position="446"/>
    </location>
</feature>
<reference evidence="7" key="1">
    <citation type="submission" date="2012-11" db="EMBL/GenBank/DDBJ databases">
        <authorList>
            <person name="Becker E.A."/>
            <person name="Seitzer P."/>
            <person name="Tritt A."/>
            <person name="Larsen D."/>
            <person name="Yao A."/>
            <person name="Wu D."/>
            <person name="Darling A."/>
            <person name="Eisen J.A."/>
            <person name="Facciotti M.T."/>
        </authorList>
    </citation>
    <scope>NUCLEOTIDE SEQUENCE [LARGE SCALE GENOMIC DNA]</scope>
    <source>
        <strain evidence="7">JCM 10118</strain>
    </source>
</reference>
<reference evidence="6 7" key="2">
    <citation type="journal article" date="2014" name="PLoS Genet.">
        <title>Phylogenetically driven sequencing of extremely halophilic archaea reveals strategies for static and dynamic osmo-response.</title>
        <authorList>
            <person name="Becker E.A."/>
            <person name="Seitzer P.M."/>
            <person name="Tritt A."/>
            <person name="Larsen D."/>
            <person name="Krusor M."/>
            <person name="Yao A.I."/>
            <person name="Wu D."/>
            <person name="Madern D."/>
            <person name="Eisen J.A."/>
            <person name="Darling A.E."/>
            <person name="Facciotti M.T."/>
        </authorList>
    </citation>
    <scope>NUCLEOTIDE SEQUENCE [LARGE SCALE GENOMIC DNA]</scope>
    <source>
        <strain evidence="6 7">JCM 10118</strain>
    </source>
</reference>
<evidence type="ECO:0000313" key="7">
    <source>
        <dbReference type="Proteomes" id="UP000011614"/>
    </source>
</evidence>
<feature type="coiled-coil region" evidence="3">
    <location>
        <begin position="210"/>
        <end position="285"/>
    </location>
</feature>
<evidence type="ECO:0000256" key="3">
    <source>
        <dbReference type="SAM" id="Coils"/>
    </source>
</evidence>
<keyword evidence="1 3" id="KW-0175">Coiled coil</keyword>
<dbReference type="GO" id="GO:0016887">
    <property type="term" value="F:ATP hydrolysis activity"/>
    <property type="evidence" value="ECO:0007669"/>
    <property type="project" value="InterPro"/>
</dbReference>
<evidence type="ECO:0000256" key="4">
    <source>
        <dbReference type="SAM" id="MobiDB-lite"/>
    </source>
</evidence>
<dbReference type="InterPro" id="IPR038729">
    <property type="entry name" value="Rad50/SbcC_AAA"/>
</dbReference>
<dbReference type="AlphaFoldDB" id="M0F8Y0"/>
<sequence>MQLHRLHLTNFRQFRSETVEFALGDDQNVTVVHGQNGSGKTTLKNAFLWVLYDESNFNLRPDKLASQGALAEVDPGETVSVEVALEFEHEDVDYEVTRSYEYQRQATDDYLGEIVDEDLSLSYETADGKRGTRQNPQRSIEQILPDRLSDLFFFDGEYITQLSEGHSQDEVKQAIQNIMGLTIIERSIRHLGEVEGRFESEVQEHGNSELSDLIDTRSELRDEVEDLTGSIDTKKQSRQRLREEISEIERKLEGIEEAAELQEERNRLESRQDALQAEIAEINESIDAEISKKGHLPFVMPAIEATAQDLDDLRERGEIPSEVSNQFVDKLLAQGECICGRPLEEGTHPYDSVEAYRSDAAENGVDQAAIRIISHLTSIQDEQAEDLDTVDELLEERSELRDQLTSVDEQLDEIQGELEEMNITDPETGETPSELESARNRKKSEREELKREIWDLERDIETREERLEEIGEEIDEARQEESQAELARRRMQATSKVQQQLEASFEQLQNQVREYSNDLVSKTFDEIATKGYEAEITDEFELRIRDQLQGEYLEVDKSRGERQIASLTFIGSLVQIARERYESDTDAEYFSGGIYPIVMDSPFGALDDDHRRTVSRVIPRMAEQVVVLVTDSQWRGPVANEMNEIASRQYRLDFDDGDGDTSYPRTRIVEEEISQKVNQ</sequence>
<dbReference type="Gene3D" id="3.40.50.300">
    <property type="entry name" value="P-loop containing nucleotide triphosphate hydrolases"/>
    <property type="match status" value="2"/>
</dbReference>
<evidence type="ECO:0000256" key="1">
    <source>
        <dbReference type="ARBA" id="ARBA00023054"/>
    </source>
</evidence>
<dbReference type="EMBL" id="AOJN01000024">
    <property type="protein sequence ID" value="ELZ55697.1"/>
    <property type="molecule type" value="Genomic_DNA"/>
</dbReference>
<protein>
    <submittedName>
        <fullName evidence="6">ATPase invovled in DNA repair</fullName>
    </submittedName>
</protein>
<evidence type="ECO:0000256" key="2">
    <source>
        <dbReference type="ARBA" id="ARBA00049666"/>
    </source>
</evidence>
<dbReference type="Pfam" id="PF13476">
    <property type="entry name" value="AAA_23"/>
    <property type="match status" value="1"/>
</dbReference>
<name>M0F8Y0_9EURY</name>
<feature type="region of interest" description="Disordered" evidence="4">
    <location>
        <begin position="420"/>
        <end position="446"/>
    </location>
</feature>
<accession>M0F8Y0</accession>
<dbReference type="InterPro" id="IPR027417">
    <property type="entry name" value="P-loop_NTPase"/>
</dbReference>
<dbReference type="SUPFAM" id="SSF52540">
    <property type="entry name" value="P-loop containing nucleoside triphosphate hydrolases"/>
    <property type="match status" value="2"/>
</dbReference>
<dbReference type="PANTHER" id="PTHR32114:SF2">
    <property type="entry name" value="ABC TRANSPORTER ABCH.3"/>
    <property type="match status" value="1"/>
</dbReference>
<dbReference type="GO" id="GO:0006302">
    <property type="term" value="P:double-strand break repair"/>
    <property type="evidence" value="ECO:0007669"/>
    <property type="project" value="InterPro"/>
</dbReference>
<evidence type="ECO:0000259" key="5">
    <source>
        <dbReference type="Pfam" id="PF13476"/>
    </source>
</evidence>
<evidence type="ECO:0000313" key="6">
    <source>
        <dbReference type="EMBL" id="ELZ55697.1"/>
    </source>
</evidence>
<dbReference type="OrthoDB" id="25344at2157"/>
<proteinExistence type="inferred from homology"/>